<name>Q2W7B7_PARM1</name>
<organism evidence="1 2">
    <name type="scientific">Paramagnetospirillum magneticum (strain ATCC 700264 / AMB-1)</name>
    <name type="common">Magnetospirillum magneticum</name>
    <dbReference type="NCBI Taxonomy" id="342108"/>
    <lineage>
        <taxon>Bacteria</taxon>
        <taxon>Pseudomonadati</taxon>
        <taxon>Pseudomonadota</taxon>
        <taxon>Alphaproteobacteria</taxon>
        <taxon>Rhodospirillales</taxon>
        <taxon>Magnetospirillaceae</taxon>
        <taxon>Paramagnetospirillum</taxon>
    </lineage>
</organism>
<dbReference type="EMBL" id="AP007255">
    <property type="protein sequence ID" value="BAE50258.1"/>
    <property type="molecule type" value="Genomic_DNA"/>
</dbReference>
<dbReference type="Proteomes" id="UP000007058">
    <property type="component" value="Chromosome"/>
</dbReference>
<accession>Q2W7B7</accession>
<dbReference type="InterPro" id="IPR027417">
    <property type="entry name" value="P-loop_NTPase"/>
</dbReference>
<reference evidence="1 2" key="1">
    <citation type="journal article" date="2005" name="DNA Res.">
        <title>Complete genome sequence of the facultative anaerobic magnetotactic bacterium Magnetospirillum sp. strain AMB-1.</title>
        <authorList>
            <person name="Matsunaga T."/>
            <person name="Okamura Y."/>
            <person name="Fukuda Y."/>
            <person name="Wahyudi A.T."/>
            <person name="Murase Y."/>
            <person name="Takeyama H."/>
        </authorList>
    </citation>
    <scope>NUCLEOTIDE SEQUENCE [LARGE SCALE GENOMIC DNA]</scope>
    <source>
        <strain evidence="2">ATCC 700264 / AMB-1</strain>
    </source>
</reference>
<protein>
    <submittedName>
        <fullName evidence="1">Uncharacterized protein</fullName>
    </submittedName>
</protein>
<dbReference type="SUPFAM" id="SSF53795">
    <property type="entry name" value="PEP carboxykinase-like"/>
    <property type="match status" value="1"/>
</dbReference>
<dbReference type="KEGG" id="mag:amb1453"/>
<dbReference type="RefSeq" id="WP_011383864.1">
    <property type="nucleotide sequence ID" value="NC_007626.1"/>
</dbReference>
<dbReference type="HOGENOM" id="CLU_073290_2_0_5"/>
<proteinExistence type="predicted"/>
<evidence type="ECO:0000313" key="1">
    <source>
        <dbReference type="EMBL" id="BAE50258.1"/>
    </source>
</evidence>
<dbReference type="AlphaFoldDB" id="Q2W7B7"/>
<keyword evidence="2" id="KW-1185">Reference proteome</keyword>
<dbReference type="OrthoDB" id="3213869at2"/>
<dbReference type="Gene3D" id="3.40.50.300">
    <property type="entry name" value="P-loop containing nucleotide triphosphate hydrolases"/>
    <property type="match status" value="1"/>
</dbReference>
<gene>
    <name evidence="1" type="ordered locus">amb1453</name>
</gene>
<dbReference type="STRING" id="342108.amb1453"/>
<evidence type="ECO:0000313" key="2">
    <source>
        <dbReference type="Proteomes" id="UP000007058"/>
    </source>
</evidence>
<sequence>MRLPYAYRLCTWRVDSDLLLPELITWGGGGDGSAADLVIVQGSVPDHLDDAVTPGKFIVVGADGSVLLHIRNLVRILVQDGRRITVEILRRDPEESWRLFLLGSTLAILCHQRGAYPLHAASLRIGGRTLALAGHTGAGKSTLALGLVNRGHQLLSDDLSVLRAGSDGVDLLPAYPRLKLWRKSLEALGVGVEGLPRVRGSLEKYGLSPSGPFDPQPSRLDGIVVLKDGPLVRIERMRAVAAVPDLRSHVQRPGIGQHLRGAAALLAEAGRIAEAVPVYRLERPKTFDDVGAMVELIEALPGR</sequence>